<keyword evidence="3" id="KW-1185">Reference proteome</keyword>
<feature type="compositionally biased region" description="Basic and acidic residues" evidence="1">
    <location>
        <begin position="1"/>
        <end position="95"/>
    </location>
</feature>
<dbReference type="Proteomes" id="UP000275078">
    <property type="component" value="Unassembled WGS sequence"/>
</dbReference>
<reference evidence="2 3" key="1">
    <citation type="journal article" date="2018" name="Nat. Ecol. Evol.">
        <title>Pezizomycetes genomes reveal the molecular basis of ectomycorrhizal truffle lifestyle.</title>
        <authorList>
            <person name="Murat C."/>
            <person name="Payen T."/>
            <person name="Noel B."/>
            <person name="Kuo A."/>
            <person name="Morin E."/>
            <person name="Chen J."/>
            <person name="Kohler A."/>
            <person name="Krizsan K."/>
            <person name="Balestrini R."/>
            <person name="Da Silva C."/>
            <person name="Montanini B."/>
            <person name="Hainaut M."/>
            <person name="Levati E."/>
            <person name="Barry K.W."/>
            <person name="Belfiori B."/>
            <person name="Cichocki N."/>
            <person name="Clum A."/>
            <person name="Dockter R.B."/>
            <person name="Fauchery L."/>
            <person name="Guy J."/>
            <person name="Iotti M."/>
            <person name="Le Tacon F."/>
            <person name="Lindquist E.A."/>
            <person name="Lipzen A."/>
            <person name="Malagnac F."/>
            <person name="Mello A."/>
            <person name="Molinier V."/>
            <person name="Miyauchi S."/>
            <person name="Poulain J."/>
            <person name="Riccioni C."/>
            <person name="Rubini A."/>
            <person name="Sitrit Y."/>
            <person name="Splivallo R."/>
            <person name="Traeger S."/>
            <person name="Wang M."/>
            <person name="Zifcakova L."/>
            <person name="Wipf D."/>
            <person name="Zambonelli A."/>
            <person name="Paolocci F."/>
            <person name="Nowrousian M."/>
            <person name="Ottonello S."/>
            <person name="Baldrian P."/>
            <person name="Spatafora J.W."/>
            <person name="Henrissat B."/>
            <person name="Nagy L.G."/>
            <person name="Aury J.M."/>
            <person name="Wincker P."/>
            <person name="Grigoriev I.V."/>
            <person name="Bonfante P."/>
            <person name="Martin F.M."/>
        </authorList>
    </citation>
    <scope>NUCLEOTIDE SEQUENCE [LARGE SCALE GENOMIC DNA]</scope>
    <source>
        <strain evidence="2 3">RN42</strain>
    </source>
</reference>
<protein>
    <submittedName>
        <fullName evidence="2">Uncharacterized protein</fullName>
    </submittedName>
</protein>
<feature type="region of interest" description="Disordered" evidence="1">
    <location>
        <begin position="1"/>
        <end position="105"/>
    </location>
</feature>
<gene>
    <name evidence="2" type="ORF">BJ508DRAFT_315964</name>
</gene>
<feature type="region of interest" description="Disordered" evidence="1">
    <location>
        <begin position="160"/>
        <end position="211"/>
    </location>
</feature>
<dbReference type="AlphaFoldDB" id="A0A3N4H8I2"/>
<proteinExistence type="predicted"/>
<feature type="region of interest" description="Disordered" evidence="1">
    <location>
        <begin position="231"/>
        <end position="344"/>
    </location>
</feature>
<evidence type="ECO:0000313" key="2">
    <source>
        <dbReference type="EMBL" id="RPA71045.1"/>
    </source>
</evidence>
<evidence type="ECO:0000313" key="3">
    <source>
        <dbReference type="Proteomes" id="UP000275078"/>
    </source>
</evidence>
<dbReference type="STRING" id="1160509.A0A3N4H8I2"/>
<evidence type="ECO:0000256" key="1">
    <source>
        <dbReference type="SAM" id="MobiDB-lite"/>
    </source>
</evidence>
<feature type="compositionally biased region" description="Basic and acidic residues" evidence="1">
    <location>
        <begin position="160"/>
        <end position="190"/>
    </location>
</feature>
<organism evidence="2 3">
    <name type="scientific">Ascobolus immersus RN42</name>
    <dbReference type="NCBI Taxonomy" id="1160509"/>
    <lineage>
        <taxon>Eukaryota</taxon>
        <taxon>Fungi</taxon>
        <taxon>Dikarya</taxon>
        <taxon>Ascomycota</taxon>
        <taxon>Pezizomycotina</taxon>
        <taxon>Pezizomycetes</taxon>
        <taxon>Pezizales</taxon>
        <taxon>Ascobolaceae</taxon>
        <taxon>Ascobolus</taxon>
    </lineage>
</organism>
<name>A0A3N4H8I2_ASCIM</name>
<sequence>MAAEQRAAEKKAAEQRAAEKKAAEQRAEEQRRSEKKAEEQKDEERKAADKRAEERRMAEKKAEEEKANQRFMEARAAADEAERKRQVQREKDALQRKMAQARLDEAREREAKIAEARRIAEENQKKAEAEEAERLRLEEEKRLREEEIKQKALRELEARQNARRLAREEEARKQKELQTRQLDDKIKNEWRNINGQAAHRRSSEAPKTPRLAHRVIGQTGAGPLYAGRPLALNFGGKATSPPIKPRQGRRPAPLAPPPLPPGSVQIRATDTETDYHPSTPAGGAFSRPVRSRKQSEIGKSSQEYLQSEAMRKQANANAKGNAIARRNSRTDLNEAESSAPPKKW</sequence>
<accession>A0A3N4H8I2</accession>
<dbReference type="EMBL" id="ML119983">
    <property type="protein sequence ID" value="RPA71045.1"/>
    <property type="molecule type" value="Genomic_DNA"/>
</dbReference>